<comment type="caution">
    <text evidence="1">The sequence shown here is derived from an EMBL/GenBank/DDBJ whole genome shotgun (WGS) entry which is preliminary data.</text>
</comment>
<evidence type="ECO:0000313" key="2">
    <source>
        <dbReference type="Proteomes" id="UP001144256"/>
    </source>
</evidence>
<proteinExistence type="predicted"/>
<dbReference type="Proteomes" id="UP001144256">
    <property type="component" value="Unassembled WGS sequence"/>
</dbReference>
<evidence type="ECO:0000313" key="1">
    <source>
        <dbReference type="EMBL" id="GKX29782.1"/>
    </source>
</evidence>
<dbReference type="EMBL" id="BRLB01000005">
    <property type="protein sequence ID" value="GKX29782.1"/>
    <property type="molecule type" value="Genomic_DNA"/>
</dbReference>
<keyword evidence="2" id="KW-1185">Reference proteome</keyword>
<dbReference type="AlphaFoldDB" id="A0A9W5Y9J1"/>
<dbReference type="PROSITE" id="PS51257">
    <property type="entry name" value="PROKAR_LIPOPROTEIN"/>
    <property type="match status" value="1"/>
</dbReference>
<organism evidence="1 2">
    <name type="scientific">Vallitalea longa</name>
    <dbReference type="NCBI Taxonomy" id="2936439"/>
    <lineage>
        <taxon>Bacteria</taxon>
        <taxon>Bacillati</taxon>
        <taxon>Bacillota</taxon>
        <taxon>Clostridia</taxon>
        <taxon>Lachnospirales</taxon>
        <taxon>Vallitaleaceae</taxon>
        <taxon>Vallitalea</taxon>
    </lineage>
</organism>
<accession>A0A9W5Y9J1</accession>
<protein>
    <recommendedName>
        <fullName evidence="3">Lipoprotein</fullName>
    </recommendedName>
</protein>
<reference evidence="1" key="1">
    <citation type="submission" date="2022-06" db="EMBL/GenBank/DDBJ databases">
        <title>Vallitalea longa sp. nov., an anaerobic bacterium isolated from marine sediment.</title>
        <authorList>
            <person name="Hirano S."/>
            <person name="Terahara T."/>
            <person name="Mori K."/>
            <person name="Hamada M."/>
            <person name="Matsumoto R."/>
            <person name="Kobayashi T."/>
        </authorList>
    </citation>
    <scope>NUCLEOTIDE SEQUENCE</scope>
    <source>
        <strain evidence="1">SH18-1</strain>
    </source>
</reference>
<sequence>MKKLKEIISICIVLIVLTGCSTKAYIDYNNAIVKTESEKTGKQSIEIKLDIDFDTQGLSLEEVKLLNYYSEMMYQLTNKYDMDDDKIATDVYMNLGGIGLDSNYYKDGDEQYVKIPVLNKYINLTKEKFINNEYNDIFKAVSDKWLDLLKEENVLKGNDTIVDTKEGQVKAKEVTINIQDEQLNELSKVIIDTIIDSGILEDFIYVIDDEGNTDKIRKEDVVEVINEAFSNLIFDSFEAKAYIDFDGYLIEENIEMNMRISEKMNGKPIAIKLSFNNKYWDIGKKQVIDIPDIAEDDIIEMKELKDLDSILGL</sequence>
<dbReference type="RefSeq" id="WP_281815449.1">
    <property type="nucleotide sequence ID" value="NZ_BRLB01000005.1"/>
</dbReference>
<name>A0A9W5Y9J1_9FIRM</name>
<evidence type="ECO:0008006" key="3">
    <source>
        <dbReference type="Google" id="ProtNLM"/>
    </source>
</evidence>
<gene>
    <name evidence="1" type="ORF">SH1V18_22620</name>
</gene>